<gene>
    <name evidence="2" type="ORF">FLAG1_08925</name>
</gene>
<proteinExistence type="predicted"/>
<protein>
    <submittedName>
        <fullName evidence="2">Nudix protein</fullName>
    </submittedName>
</protein>
<feature type="compositionally biased region" description="Low complexity" evidence="1">
    <location>
        <begin position="1"/>
        <end position="16"/>
    </location>
</feature>
<keyword evidence="3" id="KW-1185">Reference proteome</keyword>
<accession>A0A0M9ERA2</accession>
<organism evidence="2 3">
    <name type="scientific">Fusarium langsethiae</name>
    <dbReference type="NCBI Taxonomy" id="179993"/>
    <lineage>
        <taxon>Eukaryota</taxon>
        <taxon>Fungi</taxon>
        <taxon>Dikarya</taxon>
        <taxon>Ascomycota</taxon>
        <taxon>Pezizomycotina</taxon>
        <taxon>Sordariomycetes</taxon>
        <taxon>Hypocreomycetidae</taxon>
        <taxon>Hypocreales</taxon>
        <taxon>Nectriaceae</taxon>
        <taxon>Fusarium</taxon>
    </lineage>
</organism>
<comment type="caution">
    <text evidence="2">The sequence shown here is derived from an EMBL/GenBank/DDBJ whole genome shotgun (WGS) entry which is preliminary data.</text>
</comment>
<evidence type="ECO:0000256" key="1">
    <source>
        <dbReference type="SAM" id="MobiDB-lite"/>
    </source>
</evidence>
<dbReference type="Proteomes" id="UP000037904">
    <property type="component" value="Unassembled WGS sequence"/>
</dbReference>
<evidence type="ECO:0000313" key="3">
    <source>
        <dbReference type="Proteomes" id="UP000037904"/>
    </source>
</evidence>
<feature type="region of interest" description="Disordered" evidence="1">
    <location>
        <begin position="1"/>
        <end position="21"/>
    </location>
</feature>
<dbReference type="EMBL" id="JXCE01000300">
    <property type="protein sequence ID" value="KPA38233.1"/>
    <property type="molecule type" value="Genomic_DNA"/>
</dbReference>
<name>A0A0M9ERA2_FUSLA</name>
<evidence type="ECO:0000313" key="2">
    <source>
        <dbReference type="EMBL" id="KPA38233.1"/>
    </source>
</evidence>
<reference evidence="2 3" key="1">
    <citation type="submission" date="2015-04" db="EMBL/GenBank/DDBJ databases">
        <title>The draft genome sequence of Fusarium langsethiae, a T-2/HT-2 mycotoxin producer.</title>
        <authorList>
            <person name="Lysoe E."/>
            <person name="Divon H.H."/>
            <person name="Terzi V."/>
            <person name="Orru L."/>
            <person name="Lamontanara A."/>
            <person name="Kolseth A.-K."/>
            <person name="Frandsen R.J."/>
            <person name="Nielsen K."/>
            <person name="Thrane U."/>
        </authorList>
    </citation>
    <scope>NUCLEOTIDE SEQUENCE [LARGE SCALE GENOMIC DNA]</scope>
    <source>
        <strain evidence="2 3">Fl201059</strain>
    </source>
</reference>
<dbReference type="AlphaFoldDB" id="A0A0M9ERA2"/>
<sequence>MAFSPSSSSPSPTSTSHKPQVHADLGKMRDLTIHSTHLADQFAINCGTVTLDLSARKVLLVSPLPAGIFTLAATGPLSQQQAQQCVLTESIAVTQKMHGDNLRIIFWYVACADSTIPPVGTKAAEGVDYETNWVDTDDANADLSHQNDQRILEETLNAVERARALVTQAVLPAQPEQSE</sequence>